<evidence type="ECO:0000256" key="1">
    <source>
        <dbReference type="ARBA" id="ARBA00022690"/>
    </source>
</evidence>
<keyword evidence="1" id="KW-0646">Protease inhibitor</keyword>
<dbReference type="RefSeq" id="XP_022339057.1">
    <property type="nucleotide sequence ID" value="XM_022483349.1"/>
</dbReference>
<feature type="domain" description="Antistasin-like" evidence="4">
    <location>
        <begin position="58"/>
        <end position="85"/>
    </location>
</feature>
<evidence type="ECO:0000313" key="6">
    <source>
        <dbReference type="RefSeq" id="XP_022339057.1"/>
    </source>
</evidence>
<proteinExistence type="predicted"/>
<dbReference type="AlphaFoldDB" id="A0A8B8EEI2"/>
<accession>A0A8B8EEI2</accession>
<keyword evidence="3" id="KW-0732">Signal</keyword>
<dbReference type="Gene3D" id="2.10.22.10">
    <property type="entry name" value="Antistasin, domain 1"/>
    <property type="match status" value="1"/>
</dbReference>
<name>A0A8B8EEI2_CRAVI</name>
<evidence type="ECO:0000259" key="4">
    <source>
        <dbReference type="PROSITE" id="PS51252"/>
    </source>
</evidence>
<dbReference type="OrthoDB" id="10021323at2759"/>
<keyword evidence="2" id="KW-0722">Serine protease inhibitor</keyword>
<dbReference type="InterPro" id="IPR011061">
    <property type="entry name" value="Hirudin/antistatin"/>
</dbReference>
<gene>
    <name evidence="6" type="primary">LOC111134384</name>
</gene>
<dbReference type="InterPro" id="IPR004094">
    <property type="entry name" value="Antistasin-like"/>
</dbReference>
<dbReference type="GeneID" id="111134384"/>
<evidence type="ECO:0000256" key="3">
    <source>
        <dbReference type="SAM" id="SignalP"/>
    </source>
</evidence>
<dbReference type="PROSITE" id="PS51252">
    <property type="entry name" value="ANTISTASIN"/>
    <property type="match status" value="1"/>
</dbReference>
<evidence type="ECO:0000313" key="5">
    <source>
        <dbReference type="Proteomes" id="UP000694844"/>
    </source>
</evidence>
<feature type="signal peptide" evidence="3">
    <location>
        <begin position="1"/>
        <end position="24"/>
    </location>
</feature>
<dbReference type="SUPFAM" id="SSF57262">
    <property type="entry name" value="Leech antihemostatic proteins"/>
    <property type="match status" value="1"/>
</dbReference>
<organism evidence="5 6">
    <name type="scientific">Crassostrea virginica</name>
    <name type="common">Eastern oyster</name>
    <dbReference type="NCBI Taxonomy" id="6565"/>
    <lineage>
        <taxon>Eukaryota</taxon>
        <taxon>Metazoa</taxon>
        <taxon>Spiralia</taxon>
        <taxon>Lophotrochozoa</taxon>
        <taxon>Mollusca</taxon>
        <taxon>Bivalvia</taxon>
        <taxon>Autobranchia</taxon>
        <taxon>Pteriomorphia</taxon>
        <taxon>Ostreida</taxon>
        <taxon>Ostreoidea</taxon>
        <taxon>Ostreidae</taxon>
        <taxon>Crassostrea</taxon>
    </lineage>
</organism>
<dbReference type="KEGG" id="cvn:111134384"/>
<dbReference type="Proteomes" id="UP000694844">
    <property type="component" value="Chromosome 5"/>
</dbReference>
<reference evidence="6" key="1">
    <citation type="submission" date="2025-08" db="UniProtKB">
        <authorList>
            <consortium name="RefSeq"/>
        </authorList>
    </citation>
    <scope>IDENTIFICATION</scope>
    <source>
        <tissue evidence="6">Whole sample</tissue>
    </source>
</reference>
<dbReference type="Pfam" id="PF02822">
    <property type="entry name" value="Antistasin"/>
    <property type="match status" value="1"/>
</dbReference>
<evidence type="ECO:0000256" key="2">
    <source>
        <dbReference type="ARBA" id="ARBA00022900"/>
    </source>
</evidence>
<feature type="chain" id="PRO_5034280398" evidence="3">
    <location>
        <begin position="25"/>
        <end position="101"/>
    </location>
</feature>
<dbReference type="GO" id="GO:0004867">
    <property type="term" value="F:serine-type endopeptidase inhibitor activity"/>
    <property type="evidence" value="ECO:0007669"/>
    <property type="project" value="UniProtKB-KW"/>
</dbReference>
<sequence>MERMTRILCLVALLGVLCMTVSEGGKTPKTLCTLVCKIHCKYGKVMDGFCKTCECKSKPKCGPICRKFCPNGFVEDKHGCPICVCKPPKKPVCPTIKCGKE</sequence>
<protein>
    <submittedName>
        <fullName evidence="6">BPTI/Kunitz domain-containing protein 4-like</fullName>
    </submittedName>
</protein>
<keyword evidence="5" id="KW-1185">Reference proteome</keyword>